<dbReference type="InterPro" id="IPR050563">
    <property type="entry name" value="4-hydroxybenzoyl-CoA_TE"/>
</dbReference>
<evidence type="ECO:0000313" key="4">
    <source>
        <dbReference type="Proteomes" id="UP000321899"/>
    </source>
</evidence>
<sequence length="143" mass="16692">MKGVPVIRIRGYHTDIYGHVNNARYLEFFEEGRWRIFEDYLDLKGWFERGLSFFVVNINVSYIRSIEVNETIEIHSGMLKYGNKSAVLRQRIYLEGMDILCAEADVTFVTISKEMGQKTLPMEGEIRQRLEALPMIPADRVQV</sequence>
<accession>A0A5S5MC19</accession>
<dbReference type="RefSeq" id="WP_139450860.1">
    <property type="nucleotide sequence ID" value="NZ_VDMB01000038.1"/>
</dbReference>
<keyword evidence="4" id="KW-1185">Reference proteome</keyword>
<comment type="similarity">
    <text evidence="1">Belongs to the 4-hydroxybenzoyl-CoA thioesterase family.</text>
</comment>
<keyword evidence="2" id="KW-0378">Hydrolase</keyword>
<evidence type="ECO:0000256" key="1">
    <source>
        <dbReference type="ARBA" id="ARBA00005953"/>
    </source>
</evidence>
<dbReference type="InterPro" id="IPR006684">
    <property type="entry name" value="YbgC/YbaW"/>
</dbReference>
<dbReference type="PANTHER" id="PTHR31793">
    <property type="entry name" value="4-HYDROXYBENZOYL-COA THIOESTERASE FAMILY MEMBER"/>
    <property type="match status" value="1"/>
</dbReference>
<dbReference type="SUPFAM" id="SSF54637">
    <property type="entry name" value="Thioesterase/thiol ester dehydrase-isomerase"/>
    <property type="match status" value="1"/>
</dbReference>
<dbReference type="InterPro" id="IPR029069">
    <property type="entry name" value="HotDog_dom_sf"/>
</dbReference>
<dbReference type="AlphaFoldDB" id="A0A5S5MC19"/>
<dbReference type="CDD" id="cd00586">
    <property type="entry name" value="4HBT"/>
    <property type="match status" value="1"/>
</dbReference>
<dbReference type="Gene3D" id="3.10.129.10">
    <property type="entry name" value="Hotdog Thioesterase"/>
    <property type="match status" value="1"/>
</dbReference>
<gene>
    <name evidence="3" type="ORF">FIM25_15990</name>
</gene>
<reference evidence="3 4" key="1">
    <citation type="submission" date="2019-06" db="EMBL/GenBank/DDBJ databases">
        <title>Desulfobotulus mexicanus sp. nov., a novel sulfate-reducing bacterium isolated from the sediment of an alkaline crater lake in Mexico.</title>
        <authorList>
            <person name="Hirschler-Rea A."/>
        </authorList>
    </citation>
    <scope>NUCLEOTIDE SEQUENCE [LARGE SCALE GENOMIC DNA]</scope>
    <source>
        <strain evidence="3 4">PAR22N</strain>
    </source>
</reference>
<dbReference type="EMBL" id="VDMB01000038">
    <property type="protein sequence ID" value="TYT73276.1"/>
    <property type="molecule type" value="Genomic_DNA"/>
</dbReference>
<proteinExistence type="inferred from homology"/>
<dbReference type="Proteomes" id="UP000321899">
    <property type="component" value="Unassembled WGS sequence"/>
</dbReference>
<protein>
    <submittedName>
        <fullName evidence="3">Acyl-CoA thioesterase</fullName>
    </submittedName>
</protein>
<dbReference type="PANTHER" id="PTHR31793:SF24">
    <property type="entry name" value="LONG-CHAIN ACYL-COA THIOESTERASE FADM"/>
    <property type="match status" value="1"/>
</dbReference>
<dbReference type="NCBIfam" id="TIGR00051">
    <property type="entry name" value="YbgC/FadM family acyl-CoA thioesterase"/>
    <property type="match status" value="1"/>
</dbReference>
<comment type="caution">
    <text evidence="3">The sequence shown here is derived from an EMBL/GenBank/DDBJ whole genome shotgun (WGS) entry which is preliminary data.</text>
</comment>
<organism evidence="3 4">
    <name type="scientific">Desulfobotulus mexicanus</name>
    <dbReference type="NCBI Taxonomy" id="2586642"/>
    <lineage>
        <taxon>Bacteria</taxon>
        <taxon>Pseudomonadati</taxon>
        <taxon>Thermodesulfobacteriota</taxon>
        <taxon>Desulfobacteria</taxon>
        <taxon>Desulfobacterales</taxon>
        <taxon>Desulfobacteraceae</taxon>
        <taxon>Desulfobotulus</taxon>
    </lineage>
</organism>
<name>A0A5S5MC19_9BACT</name>
<evidence type="ECO:0000313" key="3">
    <source>
        <dbReference type="EMBL" id="TYT73276.1"/>
    </source>
</evidence>
<dbReference type="OrthoDB" id="9799036at2"/>
<dbReference type="GO" id="GO:0047617">
    <property type="term" value="F:fatty acyl-CoA hydrolase activity"/>
    <property type="evidence" value="ECO:0007669"/>
    <property type="project" value="TreeGrafter"/>
</dbReference>
<dbReference type="Pfam" id="PF13279">
    <property type="entry name" value="4HBT_2"/>
    <property type="match status" value="1"/>
</dbReference>
<evidence type="ECO:0000256" key="2">
    <source>
        <dbReference type="ARBA" id="ARBA00022801"/>
    </source>
</evidence>